<dbReference type="PROSITE" id="PS51900">
    <property type="entry name" value="CB"/>
    <property type="match status" value="1"/>
</dbReference>
<feature type="domain" description="Core-binding (CB)" evidence="2">
    <location>
        <begin position="35"/>
        <end position="125"/>
    </location>
</feature>
<dbReference type="EMBL" id="AOLS01000025">
    <property type="protein sequence ID" value="EMA23805.1"/>
    <property type="molecule type" value="Genomic_DNA"/>
</dbReference>
<dbReference type="GO" id="GO:0003677">
    <property type="term" value="F:DNA binding"/>
    <property type="evidence" value="ECO:0007669"/>
    <property type="project" value="UniProtKB-UniRule"/>
</dbReference>
<keyword evidence="4" id="KW-1185">Reference proteome</keyword>
<protein>
    <recommendedName>
        <fullName evidence="2">Core-binding (CB) domain-containing protein</fullName>
    </recommendedName>
</protein>
<gene>
    <name evidence="3" type="ORF">C435_03663</name>
</gene>
<evidence type="ECO:0000313" key="4">
    <source>
        <dbReference type="Proteomes" id="UP000011687"/>
    </source>
</evidence>
<reference evidence="3 4" key="1">
    <citation type="journal article" date="2014" name="PLoS Genet.">
        <title>Phylogenetically driven sequencing of extremely halophilic archaea reveals strategies for static and dynamic osmo-response.</title>
        <authorList>
            <person name="Becker E.A."/>
            <person name="Seitzer P.M."/>
            <person name="Tritt A."/>
            <person name="Larsen D."/>
            <person name="Krusor M."/>
            <person name="Yao A.I."/>
            <person name="Wu D."/>
            <person name="Madern D."/>
            <person name="Eisen J.A."/>
            <person name="Darling A.E."/>
            <person name="Facciotti M.T."/>
        </authorList>
    </citation>
    <scope>NUCLEOTIDE SEQUENCE [LARGE SCALE GENOMIC DNA]</scope>
    <source>
        <strain evidence="3 4">ATCC 33799</strain>
    </source>
</reference>
<evidence type="ECO:0000259" key="2">
    <source>
        <dbReference type="PROSITE" id="PS51900"/>
    </source>
</evidence>
<dbReference type="AlphaFoldDB" id="M0KVP7"/>
<accession>M0KVP7</accession>
<sequence length="158" mass="19181">MTSNEQWISKNPETRAGLYRHIDDVPVHSRLRNYSSRFEQRDSWSRYLKAENIRREDHSENYLAQINRRGKRWKTFCSDRDVHHALCSPDDSERYATYLLEEYSISRVTASDYWAGIERFYRWMFHHAEYPHRYNPFVMAAINDTVCEQLWRIAVEPN</sequence>
<evidence type="ECO:0000256" key="1">
    <source>
        <dbReference type="PROSITE-ProRule" id="PRU01248"/>
    </source>
</evidence>
<comment type="caution">
    <text evidence="3">The sequence shown here is derived from an EMBL/GenBank/DDBJ whole genome shotgun (WGS) entry which is preliminary data.</text>
</comment>
<name>M0KVP7_9EURY</name>
<dbReference type="PATRIC" id="fig|662475.6.peg.699"/>
<organism evidence="3 4">
    <name type="scientific">Haloarcula marismortui ATCC 33799</name>
    <dbReference type="NCBI Taxonomy" id="662475"/>
    <lineage>
        <taxon>Archaea</taxon>
        <taxon>Methanobacteriati</taxon>
        <taxon>Methanobacteriota</taxon>
        <taxon>Stenosarchaea group</taxon>
        <taxon>Halobacteria</taxon>
        <taxon>Halobacteriales</taxon>
        <taxon>Haloarculaceae</taxon>
        <taxon>Haloarcula</taxon>
    </lineage>
</organism>
<dbReference type="Proteomes" id="UP000011687">
    <property type="component" value="Unassembled WGS sequence"/>
</dbReference>
<evidence type="ECO:0000313" key="3">
    <source>
        <dbReference type="EMBL" id="EMA23805.1"/>
    </source>
</evidence>
<keyword evidence="1" id="KW-0238">DNA-binding</keyword>
<dbReference type="InterPro" id="IPR044068">
    <property type="entry name" value="CB"/>
</dbReference>
<proteinExistence type="predicted"/>